<comment type="caution">
    <text evidence="1">The sequence shown here is derived from an EMBL/GenBank/DDBJ whole genome shotgun (WGS) entry which is preliminary data.</text>
</comment>
<dbReference type="Proteomes" id="UP000649617">
    <property type="component" value="Unassembled WGS sequence"/>
</dbReference>
<evidence type="ECO:0000313" key="1">
    <source>
        <dbReference type="EMBL" id="CAE7707202.1"/>
    </source>
</evidence>
<dbReference type="EMBL" id="CAJNIZ010044984">
    <property type="protein sequence ID" value="CAE7707202.1"/>
    <property type="molecule type" value="Genomic_DNA"/>
</dbReference>
<accession>A0A812WTV6</accession>
<gene>
    <name evidence="1" type="ORF">SPIL2461_LOCUS19978</name>
</gene>
<reference evidence="1" key="1">
    <citation type="submission" date="2021-02" db="EMBL/GenBank/DDBJ databases">
        <authorList>
            <person name="Dougan E. K."/>
            <person name="Rhodes N."/>
            <person name="Thang M."/>
            <person name="Chan C."/>
        </authorList>
    </citation>
    <scope>NUCLEOTIDE SEQUENCE</scope>
</reference>
<dbReference type="OrthoDB" id="410954at2759"/>
<organism evidence="1 2">
    <name type="scientific">Symbiodinium pilosum</name>
    <name type="common">Dinoflagellate</name>
    <dbReference type="NCBI Taxonomy" id="2952"/>
    <lineage>
        <taxon>Eukaryota</taxon>
        <taxon>Sar</taxon>
        <taxon>Alveolata</taxon>
        <taxon>Dinophyceae</taxon>
        <taxon>Suessiales</taxon>
        <taxon>Symbiodiniaceae</taxon>
        <taxon>Symbiodinium</taxon>
    </lineage>
</organism>
<feature type="non-terminal residue" evidence="1">
    <location>
        <position position="142"/>
    </location>
</feature>
<evidence type="ECO:0000313" key="2">
    <source>
        <dbReference type="Proteomes" id="UP000649617"/>
    </source>
</evidence>
<proteinExistence type="predicted"/>
<name>A0A812WTV6_SYMPI</name>
<protein>
    <submittedName>
        <fullName evidence="1">Uncharacterized protein</fullName>
    </submittedName>
</protein>
<sequence>MVESLPDISVPEALYALARAPCRTKRAACARALTSIVAGEVQVLEEILDESQGKHPEFGGVLPDGRGVLSVVLEDLACHTVDDTEAFADLLLQCTDFDANWDDSDEWNTLTLQAVDYLRQDLKAEAFILVAESSKSSVVREK</sequence>
<keyword evidence="2" id="KW-1185">Reference proteome</keyword>
<dbReference type="AlphaFoldDB" id="A0A812WTV6"/>